<comment type="caution">
    <text evidence="2">The sequence shown here is derived from an EMBL/GenBank/DDBJ whole genome shotgun (WGS) entry which is preliminary data.</text>
</comment>
<dbReference type="PROSITE" id="PS51257">
    <property type="entry name" value="PROKAR_LIPOPROTEIN"/>
    <property type="match status" value="1"/>
</dbReference>
<evidence type="ECO:0000313" key="5">
    <source>
        <dbReference type="Proteomes" id="UP000440614"/>
    </source>
</evidence>
<evidence type="ECO:0000313" key="4">
    <source>
        <dbReference type="Proteomes" id="UP000436825"/>
    </source>
</evidence>
<feature type="signal peptide" evidence="1">
    <location>
        <begin position="1"/>
        <end position="25"/>
    </location>
</feature>
<dbReference type="SUPFAM" id="SSF69360">
    <property type="entry name" value="Cell wall binding repeat"/>
    <property type="match status" value="1"/>
</dbReference>
<name>A0A139K0P9_BACT4</name>
<dbReference type="EMBL" id="WCRW01000005">
    <property type="protein sequence ID" value="KAB4456846.1"/>
    <property type="molecule type" value="Genomic_DNA"/>
</dbReference>
<evidence type="ECO:0000256" key="1">
    <source>
        <dbReference type="SAM" id="SignalP"/>
    </source>
</evidence>
<gene>
    <name evidence="3" type="ORF">GAN75_09730</name>
    <name evidence="2" type="ORF">GAO51_18600</name>
</gene>
<proteinExistence type="predicted"/>
<dbReference type="Pfam" id="PF14903">
    <property type="entry name" value="WG_beta_rep"/>
    <property type="match status" value="7"/>
</dbReference>
<accession>A0A139K0P9</accession>
<evidence type="ECO:0000313" key="3">
    <source>
        <dbReference type="EMBL" id="KAB4456846.1"/>
    </source>
</evidence>
<dbReference type="AlphaFoldDB" id="A0A139K0P9"/>
<protein>
    <submittedName>
        <fullName evidence="2">WG repeat-containing protein</fullName>
    </submittedName>
</protein>
<dbReference type="Proteomes" id="UP000436825">
    <property type="component" value="Unassembled WGS sequence"/>
</dbReference>
<dbReference type="EMBL" id="WCSY01000019">
    <property type="protein sequence ID" value="KAB4309194.1"/>
    <property type="molecule type" value="Genomic_DNA"/>
</dbReference>
<sequence length="454" mass="51919">MKTIRSMLKHLFLAVPLMLIVSCNSQPPSTLIPHRCENGKFGYVDEKGKEWIEGKYDYAEEFSEDLAVVQVGRYFGYIDRKGEIVIPLQYTQAAYFLQGRALVAKEELYGFIDKENREIIPCIYERITPFASHEAYAVKNGKTGIIDTEGKVLVPFEYDKIEQLKSGLFVVNQAGREGFLNAQKQMILPCQYGYYTIEDKEGKPLIVLRTKDDTPYYRISYNSRYGLMDFEGNVLTPCKYEKIGAFTDGNLAHVILNDKVGYIDSNGKEVIPPIYDYSRTLPGNRYALYKDGLCYLVDNRTGKQVTSQVYNKIEQYRDNLLKVSLDGKYGMIDPDGNIVLEPIYDEMYVYDDWLKLYIKGSGKDGFAGRATVEEAKLVIPCDRYVRIESFNLGGGQYAEAVKAVAKYTYRNGVVNRQGKEVVPCQYIHIYMIENGKCLVMESGTNQRKWVKLNE</sequence>
<feature type="chain" id="PRO_5040568132" evidence="1">
    <location>
        <begin position="26"/>
        <end position="454"/>
    </location>
</feature>
<dbReference type="PANTHER" id="PTHR37841">
    <property type="entry name" value="GLR2918 PROTEIN"/>
    <property type="match status" value="1"/>
</dbReference>
<dbReference type="RefSeq" id="WP_007478989.1">
    <property type="nucleotide sequence ID" value="NZ_CAXTJI010000017.1"/>
</dbReference>
<dbReference type="Proteomes" id="UP000440614">
    <property type="component" value="Unassembled WGS sequence"/>
</dbReference>
<dbReference type="PANTHER" id="PTHR37841:SF1">
    <property type="entry name" value="DUF3298 DOMAIN-CONTAINING PROTEIN"/>
    <property type="match status" value="1"/>
</dbReference>
<evidence type="ECO:0000313" key="2">
    <source>
        <dbReference type="EMBL" id="KAB4309194.1"/>
    </source>
</evidence>
<keyword evidence="1" id="KW-0732">Signal</keyword>
<organism evidence="2 5">
    <name type="scientific">Bacteroides thetaiotaomicron</name>
    <dbReference type="NCBI Taxonomy" id="818"/>
    <lineage>
        <taxon>Bacteria</taxon>
        <taxon>Pseudomonadati</taxon>
        <taxon>Bacteroidota</taxon>
        <taxon>Bacteroidia</taxon>
        <taxon>Bacteroidales</taxon>
        <taxon>Bacteroidaceae</taxon>
        <taxon>Bacteroides</taxon>
    </lineage>
</organism>
<reference evidence="4 5" key="1">
    <citation type="journal article" date="2019" name="Nat. Med.">
        <title>A library of human gut bacterial isolates paired with longitudinal multiomics data enables mechanistic microbiome research.</title>
        <authorList>
            <person name="Poyet M."/>
            <person name="Groussin M."/>
            <person name="Gibbons S.M."/>
            <person name="Avila-Pacheco J."/>
            <person name="Jiang X."/>
            <person name="Kearney S.M."/>
            <person name="Perrotta A.R."/>
            <person name="Berdy B."/>
            <person name="Zhao S."/>
            <person name="Lieberman T.D."/>
            <person name="Swanson P.K."/>
            <person name="Smith M."/>
            <person name="Roesemann S."/>
            <person name="Alexander J.E."/>
            <person name="Rich S.A."/>
            <person name="Livny J."/>
            <person name="Vlamakis H."/>
            <person name="Clish C."/>
            <person name="Bullock K."/>
            <person name="Deik A."/>
            <person name="Scott J."/>
            <person name="Pierce K.A."/>
            <person name="Xavier R.J."/>
            <person name="Alm E.J."/>
        </authorList>
    </citation>
    <scope>NUCLEOTIDE SEQUENCE [LARGE SCALE GENOMIC DNA]</scope>
    <source>
        <strain evidence="3 4">BIOML-A160</strain>
        <strain evidence="2 5">BIOML-A188</strain>
    </source>
</reference>
<dbReference type="InterPro" id="IPR032774">
    <property type="entry name" value="WG_beta_rep"/>
</dbReference>
<dbReference type="GeneID" id="99669034"/>